<feature type="region of interest" description="Disordered" evidence="10">
    <location>
        <begin position="504"/>
        <end position="575"/>
    </location>
</feature>
<accession>A0A212FG04</accession>
<keyword evidence="8" id="KW-0804">Transcription</keyword>
<dbReference type="GO" id="GO:0005634">
    <property type="term" value="C:nucleus"/>
    <property type="evidence" value="ECO:0007669"/>
    <property type="project" value="UniProtKB-SubCell"/>
</dbReference>
<dbReference type="EMBL" id="AGBW02008742">
    <property type="protein sequence ID" value="OWR52653.1"/>
    <property type="molecule type" value="Genomic_DNA"/>
</dbReference>
<keyword evidence="6" id="KW-0805">Transcription regulation</keyword>
<dbReference type="STRING" id="278856.A0A212FG04"/>
<feature type="compositionally biased region" description="Basic residues" evidence="10">
    <location>
        <begin position="181"/>
        <end position="197"/>
    </location>
</feature>
<evidence type="ECO:0000256" key="8">
    <source>
        <dbReference type="ARBA" id="ARBA00023163"/>
    </source>
</evidence>
<reference evidence="13 14" key="1">
    <citation type="journal article" date="2011" name="Cell">
        <title>The monarch butterfly genome yields insights into long-distance migration.</title>
        <authorList>
            <person name="Zhan S."/>
            <person name="Merlin C."/>
            <person name="Boore J.L."/>
            <person name="Reppert S.M."/>
        </authorList>
    </citation>
    <scope>NUCLEOTIDE SEQUENCE [LARGE SCALE GENOMIC DNA]</scope>
    <source>
        <strain evidence="13">F-2</strain>
    </source>
</reference>
<evidence type="ECO:0000313" key="13">
    <source>
        <dbReference type="EMBL" id="OWR52653.1"/>
    </source>
</evidence>
<dbReference type="GO" id="GO:0005737">
    <property type="term" value="C:cytoplasm"/>
    <property type="evidence" value="ECO:0007669"/>
    <property type="project" value="UniProtKB-SubCell"/>
</dbReference>
<dbReference type="InterPro" id="IPR024786">
    <property type="entry name" value="TORC"/>
</dbReference>
<dbReference type="PANTHER" id="PTHR13589:SF15">
    <property type="entry name" value="CREB-REGULATED TRANSCRIPTION COACTIVATOR, ISOFORM B"/>
    <property type="match status" value="1"/>
</dbReference>
<feature type="domain" description="Transducer of regulated CREB activity C-terminal" evidence="12">
    <location>
        <begin position="600"/>
        <end position="631"/>
    </location>
</feature>
<protein>
    <recommendedName>
        <fullName evidence="15">CREB-regulated transcription coactivator 1</fullName>
    </recommendedName>
</protein>
<proteinExistence type="inferred from homology"/>
<feature type="region of interest" description="Disordered" evidence="10">
    <location>
        <begin position="271"/>
        <end position="315"/>
    </location>
</feature>
<feature type="region of interest" description="Disordered" evidence="10">
    <location>
        <begin position="175"/>
        <end position="197"/>
    </location>
</feature>
<comment type="subcellular location">
    <subcellularLocation>
        <location evidence="2">Cytoplasm</location>
    </subcellularLocation>
    <subcellularLocation>
        <location evidence="1">Nucleus</location>
    </subcellularLocation>
</comment>
<dbReference type="GO" id="GO:0045944">
    <property type="term" value="P:positive regulation of transcription by RNA polymerase II"/>
    <property type="evidence" value="ECO:0007669"/>
    <property type="project" value="TreeGrafter"/>
</dbReference>
<evidence type="ECO:0000256" key="6">
    <source>
        <dbReference type="ARBA" id="ARBA00023015"/>
    </source>
</evidence>
<evidence type="ECO:0000256" key="10">
    <source>
        <dbReference type="SAM" id="MobiDB-lite"/>
    </source>
</evidence>
<comment type="caution">
    <text evidence="13">The sequence shown here is derived from an EMBL/GenBank/DDBJ whole genome shotgun (WGS) entry which is preliminary data.</text>
</comment>
<dbReference type="Pfam" id="PF12886">
    <property type="entry name" value="TORC_C"/>
    <property type="match status" value="1"/>
</dbReference>
<dbReference type="InterPro" id="IPR024785">
    <property type="entry name" value="TORC_C"/>
</dbReference>
<feature type="domain" description="Transducer of regulated CREB activity N-terminal" evidence="11">
    <location>
        <begin position="3"/>
        <end position="75"/>
    </location>
</feature>
<gene>
    <name evidence="13" type="ORF">KGM_208402</name>
</gene>
<evidence type="ECO:0000256" key="5">
    <source>
        <dbReference type="ARBA" id="ARBA00022553"/>
    </source>
</evidence>
<evidence type="ECO:0008006" key="15">
    <source>
        <dbReference type="Google" id="ProtNLM"/>
    </source>
</evidence>
<evidence type="ECO:0000256" key="3">
    <source>
        <dbReference type="ARBA" id="ARBA00007167"/>
    </source>
</evidence>
<dbReference type="GO" id="GO:0008140">
    <property type="term" value="F:cAMP response element binding protein binding"/>
    <property type="evidence" value="ECO:0007669"/>
    <property type="project" value="InterPro"/>
</dbReference>
<feature type="compositionally biased region" description="Low complexity" evidence="10">
    <location>
        <begin position="507"/>
        <end position="526"/>
    </location>
</feature>
<feature type="compositionally biased region" description="Polar residues" evidence="10">
    <location>
        <begin position="60"/>
        <end position="74"/>
    </location>
</feature>
<keyword evidence="14" id="KW-1185">Reference proteome</keyword>
<evidence type="ECO:0000259" key="11">
    <source>
        <dbReference type="Pfam" id="PF12884"/>
    </source>
</evidence>
<evidence type="ECO:0000256" key="9">
    <source>
        <dbReference type="ARBA" id="ARBA00023242"/>
    </source>
</evidence>
<feature type="region of interest" description="Disordered" evidence="10">
    <location>
        <begin position="365"/>
        <end position="406"/>
    </location>
</feature>
<dbReference type="GO" id="GO:0051289">
    <property type="term" value="P:protein homotetramerization"/>
    <property type="evidence" value="ECO:0007669"/>
    <property type="project" value="InterPro"/>
</dbReference>
<sequence>MANPRKFSEKIALHNQKQAEETAAFEKIMREVSDATNKVNSSNRRSKMKAPPEPEIVEQIVTTQSLGTYRSGSLPNVAAPEPPPSLETTKPEETTLATQYVLGRSGGASPTPRSPGRGRASSSVGPMRRPADRKHDTSPYGSTVYLSPPPDSNWRRTNSDSALHQSSPLVVCRRPPLSPHHPLHSHAHPHLHPHQNHRRAGNINLDVLATLGMSPNNRPRSSCEIPRIPNNNNVYESGVDASGALSCGELSVPGGSLPDLTSVHYPPPHYLTRASPDYQPRYSPTSPGAVSPGGGSVSPATGGLSPQSGSPVGATVPLATMHEHPIYETQSGVDASGALSCGELSVPGGSLPDLTSVHYPPPHYLTRASPDYQPRYSPTSPGAVSPGGGSVSPATGGLSPQSGSPVGATVPLATMHEHPIYETQNMSPLNHSWMTSNYQSHCSPPSQYSSTSNINIPSPTMVHSPGSPGESPQTDYTNLHQALLQPFEQITMLDAPTSNYNTTYINHSSHSQQTTNSTHTYTQSSQPCHSGHSSPSVEPRARALGHRPPAYPLQPLQPLASPQQPPTPATPASIPDIILTDYSGELDPGIFGGEEAQLRAGLDLDDLTLLEEPSSLLPDSSVEHEFRLDRLDRL</sequence>
<keyword evidence="7" id="KW-0010">Activator</keyword>
<keyword evidence="4" id="KW-0963">Cytoplasm</keyword>
<dbReference type="InterPro" id="IPR024783">
    <property type="entry name" value="TORC_N"/>
</dbReference>
<feature type="compositionally biased region" description="Polar residues" evidence="10">
    <location>
        <begin position="34"/>
        <end position="43"/>
    </location>
</feature>
<feature type="region of interest" description="Disordered" evidence="10">
    <location>
        <begin position="1"/>
        <end position="162"/>
    </location>
</feature>
<name>A0A212FG04_DANPL</name>
<evidence type="ECO:0000256" key="4">
    <source>
        <dbReference type="ARBA" id="ARBA00022490"/>
    </source>
</evidence>
<comment type="similarity">
    <text evidence="3">Belongs to the TORC family.</text>
</comment>
<evidence type="ECO:0000313" key="14">
    <source>
        <dbReference type="Proteomes" id="UP000007151"/>
    </source>
</evidence>
<dbReference type="eggNOG" id="ENOG502QU41">
    <property type="taxonomic scope" value="Eukaryota"/>
</dbReference>
<evidence type="ECO:0000256" key="2">
    <source>
        <dbReference type="ARBA" id="ARBA00004496"/>
    </source>
</evidence>
<feature type="compositionally biased region" description="Basic and acidic residues" evidence="10">
    <location>
        <begin position="1"/>
        <end position="20"/>
    </location>
</feature>
<feature type="compositionally biased region" description="Low complexity" evidence="10">
    <location>
        <begin position="107"/>
        <end position="126"/>
    </location>
</feature>
<dbReference type="PANTHER" id="PTHR13589">
    <property type="entry name" value="CREB-REGULATED TRANSCRIPTION COACTIVATOR"/>
    <property type="match status" value="1"/>
</dbReference>
<dbReference type="InParanoid" id="A0A212FG04"/>
<keyword evidence="5" id="KW-0597">Phosphoprotein</keyword>
<evidence type="ECO:0000259" key="12">
    <source>
        <dbReference type="Pfam" id="PF12886"/>
    </source>
</evidence>
<evidence type="ECO:0000256" key="7">
    <source>
        <dbReference type="ARBA" id="ARBA00023159"/>
    </source>
</evidence>
<dbReference type="AlphaFoldDB" id="A0A212FG04"/>
<feature type="compositionally biased region" description="Polar residues" evidence="10">
    <location>
        <begin position="527"/>
        <end position="536"/>
    </location>
</feature>
<dbReference type="Proteomes" id="UP000007151">
    <property type="component" value="Unassembled WGS sequence"/>
</dbReference>
<organism evidence="13 14">
    <name type="scientific">Danaus plexippus plexippus</name>
    <dbReference type="NCBI Taxonomy" id="278856"/>
    <lineage>
        <taxon>Eukaryota</taxon>
        <taxon>Metazoa</taxon>
        <taxon>Ecdysozoa</taxon>
        <taxon>Arthropoda</taxon>
        <taxon>Hexapoda</taxon>
        <taxon>Insecta</taxon>
        <taxon>Pterygota</taxon>
        <taxon>Neoptera</taxon>
        <taxon>Endopterygota</taxon>
        <taxon>Lepidoptera</taxon>
        <taxon>Glossata</taxon>
        <taxon>Ditrysia</taxon>
        <taxon>Papilionoidea</taxon>
        <taxon>Nymphalidae</taxon>
        <taxon>Danainae</taxon>
        <taxon>Danaini</taxon>
        <taxon>Danaina</taxon>
        <taxon>Danaus</taxon>
        <taxon>Danaus</taxon>
    </lineage>
</organism>
<feature type="compositionally biased region" description="Low complexity" evidence="10">
    <location>
        <begin position="553"/>
        <end position="562"/>
    </location>
</feature>
<keyword evidence="9" id="KW-0539">Nucleus</keyword>
<evidence type="ECO:0000256" key="1">
    <source>
        <dbReference type="ARBA" id="ARBA00004123"/>
    </source>
</evidence>
<dbReference type="KEGG" id="dpl:KGM_208402"/>
<dbReference type="Pfam" id="PF12884">
    <property type="entry name" value="TORC_N"/>
    <property type="match status" value="1"/>
</dbReference>